<keyword evidence="2" id="KW-1133">Transmembrane helix</keyword>
<evidence type="ECO:0000256" key="2">
    <source>
        <dbReference type="SAM" id="Phobius"/>
    </source>
</evidence>
<evidence type="ECO:0000256" key="1">
    <source>
        <dbReference type="SAM" id="MobiDB-lite"/>
    </source>
</evidence>
<gene>
    <name evidence="3" type="ORF">H8S09_00500</name>
</gene>
<accession>A0A8I0ALU3</accession>
<name>A0A8I0ALU3_9FIRM</name>
<protein>
    <recommendedName>
        <fullName evidence="5">DUF3093 family protein</fullName>
    </recommendedName>
</protein>
<dbReference type="AlphaFoldDB" id="A0A8I0ALU3"/>
<dbReference type="Proteomes" id="UP000615234">
    <property type="component" value="Unassembled WGS sequence"/>
</dbReference>
<dbReference type="RefSeq" id="WP_021944205.1">
    <property type="nucleotide sequence ID" value="NZ_JACOOX010000001.1"/>
</dbReference>
<reference evidence="3 4" key="1">
    <citation type="submission" date="2020-08" db="EMBL/GenBank/DDBJ databases">
        <title>Genome public.</title>
        <authorList>
            <person name="Liu C."/>
            <person name="Sun Q."/>
        </authorList>
    </citation>
    <scope>NUCLEOTIDE SEQUENCE [LARGE SCALE GENOMIC DNA]</scope>
    <source>
        <strain evidence="3 4">NSJ-10</strain>
    </source>
</reference>
<feature type="compositionally biased region" description="Basic and acidic residues" evidence="1">
    <location>
        <begin position="162"/>
        <end position="185"/>
    </location>
</feature>
<evidence type="ECO:0008006" key="5">
    <source>
        <dbReference type="Google" id="ProtNLM"/>
    </source>
</evidence>
<dbReference type="EMBL" id="JACOOX010000001">
    <property type="protein sequence ID" value="MBC5661384.1"/>
    <property type="molecule type" value="Genomic_DNA"/>
</dbReference>
<keyword evidence="4" id="KW-1185">Reference proteome</keyword>
<evidence type="ECO:0000313" key="4">
    <source>
        <dbReference type="Proteomes" id="UP000615234"/>
    </source>
</evidence>
<keyword evidence="2" id="KW-0472">Membrane</keyword>
<proteinExistence type="predicted"/>
<organism evidence="3 4">
    <name type="scientific">Coprococcus hominis</name>
    <name type="common">ex Liu et al. 2022</name>
    <dbReference type="NCBI Taxonomy" id="2763039"/>
    <lineage>
        <taxon>Bacteria</taxon>
        <taxon>Bacillati</taxon>
        <taxon>Bacillota</taxon>
        <taxon>Clostridia</taxon>
        <taxon>Lachnospirales</taxon>
        <taxon>Lachnospiraceae</taxon>
        <taxon>Coprococcus</taxon>
    </lineage>
</organism>
<sequence>MPWWGWMLIVIAILVVILVVLYIVGNRLQKKQSAQKEAMLQAAQPVTMLVIDKKMLPMKDANLPKQVLESTPKRYQKAKLPIVKAKIGPQIINLICDDGIFDVMPVRGEVKAMVSGIYITSVKNVRGKKAPEPAKKSFSQKLRAKQKKYEQTYEQETASMKLSKEEKAARKAKAKEEKERAKKIQ</sequence>
<comment type="caution">
    <text evidence="3">The sequence shown here is derived from an EMBL/GenBank/DDBJ whole genome shotgun (WGS) entry which is preliminary data.</text>
</comment>
<feature type="transmembrane region" description="Helical" evidence="2">
    <location>
        <begin position="6"/>
        <end position="25"/>
    </location>
</feature>
<keyword evidence="2" id="KW-0812">Transmembrane</keyword>
<feature type="region of interest" description="Disordered" evidence="1">
    <location>
        <begin position="129"/>
        <end position="185"/>
    </location>
</feature>
<evidence type="ECO:0000313" key="3">
    <source>
        <dbReference type="EMBL" id="MBC5661384.1"/>
    </source>
</evidence>